<dbReference type="Proteomes" id="UP000232163">
    <property type="component" value="Unassembled WGS sequence"/>
</dbReference>
<sequence length="108" mass="12191">MIWLRFVGVISALLLMQGTARADITLFMNAWDYLPLVEIAQGRNDDCKFNEVIKRVANMSAGYSETFSGTGNGGDDLCWRRTADPGRSADDDFNDWTRCSWDGQCEIR</sequence>
<reference evidence="1 2" key="1">
    <citation type="journal article" date="2017" name="Int J Environ Stud">
        <title>Does the Miocene-Pliocene relict legume Oxytropis triphylla form nitrogen-fixing nodules with a combination of bacterial strains?</title>
        <authorList>
            <person name="Safronova V."/>
            <person name="Belimov A."/>
            <person name="Sazanova A."/>
            <person name="Kuznetsova I."/>
            <person name="Popova J."/>
            <person name="Andronov E."/>
            <person name="Verkhozina A."/>
            <person name="Tikhonovich I."/>
        </authorList>
    </citation>
    <scope>NUCLEOTIDE SEQUENCE [LARGE SCALE GENOMIC DNA]</scope>
    <source>
        <strain evidence="1 2">Tri-38</strain>
    </source>
</reference>
<dbReference type="AlphaFoldDB" id="A0A2N9W4V8"/>
<proteinExistence type="predicted"/>
<evidence type="ECO:0000313" key="1">
    <source>
        <dbReference type="EMBL" id="PIO46776.1"/>
    </source>
</evidence>
<name>A0A2N9W4V8_9HYPH</name>
<organism evidence="1 2">
    <name type="scientific">Phyllobacterium zundukense</name>
    <dbReference type="NCBI Taxonomy" id="1867719"/>
    <lineage>
        <taxon>Bacteria</taxon>
        <taxon>Pseudomonadati</taxon>
        <taxon>Pseudomonadota</taxon>
        <taxon>Alphaproteobacteria</taxon>
        <taxon>Hyphomicrobiales</taxon>
        <taxon>Phyllobacteriaceae</taxon>
        <taxon>Phyllobacterium</taxon>
    </lineage>
</organism>
<dbReference type="EMBL" id="MZMT01000003">
    <property type="protein sequence ID" value="PIO46776.1"/>
    <property type="molecule type" value="Genomic_DNA"/>
</dbReference>
<dbReference type="RefSeq" id="WP_099999091.1">
    <property type="nucleotide sequence ID" value="NZ_CP017940.1"/>
</dbReference>
<keyword evidence="2" id="KW-1185">Reference proteome</keyword>
<gene>
    <name evidence="1" type="ORF">B5P45_02975</name>
</gene>
<comment type="caution">
    <text evidence="1">The sequence shown here is derived from an EMBL/GenBank/DDBJ whole genome shotgun (WGS) entry which is preliminary data.</text>
</comment>
<accession>A0A2N9W4V8</accession>
<dbReference type="KEGG" id="pht:BLM14_09100"/>
<evidence type="ECO:0000313" key="2">
    <source>
        <dbReference type="Proteomes" id="UP000232163"/>
    </source>
</evidence>
<protein>
    <submittedName>
        <fullName evidence="1">Uncharacterized protein</fullName>
    </submittedName>
</protein>